<evidence type="ECO:0000313" key="3">
    <source>
        <dbReference type="EMBL" id="EIJ33010.1"/>
    </source>
</evidence>
<dbReference type="GO" id="GO:0005886">
    <property type="term" value="C:plasma membrane"/>
    <property type="evidence" value="ECO:0007669"/>
    <property type="project" value="InterPro"/>
</dbReference>
<dbReference type="Proteomes" id="UP000005317">
    <property type="component" value="Unassembled WGS sequence"/>
</dbReference>
<keyword evidence="1" id="KW-1133">Transmembrane helix</keyword>
<proteinExistence type="predicted"/>
<protein>
    <submittedName>
        <fullName evidence="3">Anti-sigma-K factor RskA</fullName>
    </submittedName>
</protein>
<evidence type="ECO:0000313" key="4">
    <source>
        <dbReference type="Proteomes" id="UP000005317"/>
    </source>
</evidence>
<accession>A0A656HC24</accession>
<sequence>MKRYQNPEVFERLAMSYALGTLQGSARQRFESLLEKHFYLRAVTAAYQKQFAGLVEMIPPVQPPARIWKNLEQQLDLQAKRKATTNKPQKQPFWRLWQWPATAFATLLLGFFLAPVLNPPKMKPENYVAVLESSHNVPMAYVKVAHSDMQLSVKVMSEMPVPEGMELVLWCVPKQKGMLPMRMGTVASNDGMDMPIDKTTWKDMGHIEQLAISEEPMGHADAKEPMGDVMYTGKLQVLALNN</sequence>
<keyword evidence="4" id="KW-1185">Reference proteome</keyword>
<dbReference type="EMBL" id="JH651384">
    <property type="protein sequence ID" value="EIJ33010.1"/>
    <property type="molecule type" value="Genomic_DNA"/>
</dbReference>
<keyword evidence="1" id="KW-0812">Transmembrane</keyword>
<organism evidence="3 4">
    <name type="scientific">Thiothrix nivea (strain ATCC 35100 / DSM 5205 / JP2)</name>
    <dbReference type="NCBI Taxonomy" id="870187"/>
    <lineage>
        <taxon>Bacteria</taxon>
        <taxon>Pseudomonadati</taxon>
        <taxon>Pseudomonadota</taxon>
        <taxon>Gammaproteobacteria</taxon>
        <taxon>Thiotrichales</taxon>
        <taxon>Thiotrichaceae</taxon>
        <taxon>Thiothrix</taxon>
    </lineage>
</organism>
<name>A0A656HC24_THINJ</name>
<dbReference type="InterPro" id="IPR018764">
    <property type="entry name" value="RskA_C"/>
</dbReference>
<keyword evidence="1" id="KW-0472">Membrane</keyword>
<feature type="transmembrane region" description="Helical" evidence="1">
    <location>
        <begin position="96"/>
        <end position="117"/>
    </location>
</feature>
<feature type="domain" description="Anti-sigma K factor RskA C-terminal" evidence="2">
    <location>
        <begin position="102"/>
        <end position="227"/>
    </location>
</feature>
<dbReference type="AlphaFoldDB" id="A0A656HC24"/>
<reference evidence="4" key="1">
    <citation type="journal article" date="2011" name="Stand. Genomic Sci.">
        <title>Genome sequence of the filamentous, gliding Thiothrix nivea neotype strain (JP2(T)).</title>
        <authorList>
            <person name="Lapidus A."/>
            <person name="Nolan M."/>
            <person name="Lucas S."/>
            <person name="Glavina Del Rio T."/>
            <person name="Tice H."/>
            <person name="Cheng J.F."/>
            <person name="Tapia R."/>
            <person name="Han C."/>
            <person name="Goodwin L."/>
            <person name="Pitluck S."/>
            <person name="Liolios K."/>
            <person name="Pagani I."/>
            <person name="Ivanova N."/>
            <person name="Huntemann M."/>
            <person name="Mavromatis K."/>
            <person name="Mikhailova N."/>
            <person name="Pati A."/>
            <person name="Chen A."/>
            <person name="Palaniappan K."/>
            <person name="Land M."/>
            <person name="Brambilla E.M."/>
            <person name="Rohde M."/>
            <person name="Abt B."/>
            <person name="Verbarg S."/>
            <person name="Goker M."/>
            <person name="Bristow J."/>
            <person name="Eisen J.A."/>
            <person name="Markowitz V."/>
            <person name="Hugenholtz P."/>
            <person name="Kyrpides N.C."/>
            <person name="Klenk H.P."/>
            <person name="Woyke T."/>
        </authorList>
    </citation>
    <scope>NUCLEOTIDE SEQUENCE [LARGE SCALE GENOMIC DNA]</scope>
    <source>
        <strain evidence="4">ATCC 35100 / DSM 5205 / JP2</strain>
    </source>
</reference>
<evidence type="ECO:0000259" key="2">
    <source>
        <dbReference type="Pfam" id="PF10099"/>
    </source>
</evidence>
<gene>
    <name evidence="3" type="ORF">Thini_0355</name>
</gene>
<dbReference type="Pfam" id="PF10099">
    <property type="entry name" value="RskA_C"/>
    <property type="match status" value="1"/>
</dbReference>
<dbReference type="RefSeq" id="WP_002706973.1">
    <property type="nucleotide sequence ID" value="NZ_JH651384.1"/>
</dbReference>
<evidence type="ECO:0000256" key="1">
    <source>
        <dbReference type="SAM" id="Phobius"/>
    </source>
</evidence>